<evidence type="ECO:0000256" key="7">
    <source>
        <dbReference type="ARBA" id="ARBA00023136"/>
    </source>
</evidence>
<dbReference type="Proteomes" id="UP000504604">
    <property type="component" value="Linkage group LG10"/>
</dbReference>
<gene>
    <name evidence="11" type="primary">LOC105171904</name>
</gene>
<dbReference type="FunCoup" id="A0A6I9U425">
    <property type="interactions" value="252"/>
</dbReference>
<dbReference type="OrthoDB" id="685197at2759"/>
<dbReference type="GeneID" id="105171904"/>
<dbReference type="PANTHER" id="PTHR33573">
    <property type="entry name" value="CASP-LIKE PROTEIN 4A4"/>
    <property type="match status" value="1"/>
</dbReference>
<evidence type="ECO:0000256" key="3">
    <source>
        <dbReference type="ARBA" id="ARBA00011489"/>
    </source>
</evidence>
<proteinExistence type="inferred from homology"/>
<feature type="transmembrane region" description="Helical" evidence="8">
    <location>
        <begin position="140"/>
        <end position="161"/>
    </location>
</feature>
<evidence type="ECO:0000256" key="6">
    <source>
        <dbReference type="ARBA" id="ARBA00022989"/>
    </source>
</evidence>
<keyword evidence="4 8" id="KW-1003">Cell membrane</keyword>
<feature type="transmembrane region" description="Helical" evidence="8">
    <location>
        <begin position="102"/>
        <end position="119"/>
    </location>
</feature>
<dbReference type="InterPro" id="IPR006702">
    <property type="entry name" value="CASP_dom"/>
</dbReference>
<evidence type="ECO:0000256" key="1">
    <source>
        <dbReference type="ARBA" id="ARBA00004651"/>
    </source>
</evidence>
<feature type="transmembrane region" description="Helical" evidence="8">
    <location>
        <begin position="58"/>
        <end position="82"/>
    </location>
</feature>
<evidence type="ECO:0000256" key="5">
    <source>
        <dbReference type="ARBA" id="ARBA00022692"/>
    </source>
</evidence>
<evidence type="ECO:0000259" key="9">
    <source>
        <dbReference type="Pfam" id="PF04535"/>
    </source>
</evidence>
<feature type="domain" description="Casparian strip membrane protein" evidence="9">
    <location>
        <begin position="12"/>
        <end position="151"/>
    </location>
</feature>
<keyword evidence="5 8" id="KW-0812">Transmembrane</keyword>
<sequence length="167" mass="17460">MAPPPSTVVSPVVALVIRVLTLVFLLVSVIVIATTTATSGAGPTEVKIKFDDFYAYRYMLAAGVIGIGYTLLQTAFTIFQVSTGNRLGGDGFTLLDFYGDKALSYMLATGAAAGFGLTVDLNRGSGSDSDTKSFLNKANAAAALLFIAFIFSAVSSVFSSFSLPKRT</sequence>
<dbReference type="PANTHER" id="PTHR33573:SF40">
    <property type="entry name" value="CASP-LIKE PROTEIN 4D2"/>
    <property type="match status" value="1"/>
</dbReference>
<dbReference type="RefSeq" id="XP_011091463.1">
    <property type="nucleotide sequence ID" value="XM_011093161.2"/>
</dbReference>
<organism evidence="10 11">
    <name type="scientific">Sesamum indicum</name>
    <name type="common">Oriental sesame</name>
    <name type="synonym">Sesamum orientale</name>
    <dbReference type="NCBI Taxonomy" id="4182"/>
    <lineage>
        <taxon>Eukaryota</taxon>
        <taxon>Viridiplantae</taxon>
        <taxon>Streptophyta</taxon>
        <taxon>Embryophyta</taxon>
        <taxon>Tracheophyta</taxon>
        <taxon>Spermatophyta</taxon>
        <taxon>Magnoliopsida</taxon>
        <taxon>eudicotyledons</taxon>
        <taxon>Gunneridae</taxon>
        <taxon>Pentapetalae</taxon>
        <taxon>asterids</taxon>
        <taxon>lamiids</taxon>
        <taxon>Lamiales</taxon>
        <taxon>Pedaliaceae</taxon>
        <taxon>Sesamum</taxon>
    </lineage>
</organism>
<protein>
    <recommendedName>
        <fullName evidence="8">CASP-like protein</fullName>
    </recommendedName>
</protein>
<evidence type="ECO:0000313" key="11">
    <source>
        <dbReference type="RefSeq" id="XP_011091463.1"/>
    </source>
</evidence>
<evidence type="ECO:0000313" key="10">
    <source>
        <dbReference type="Proteomes" id="UP000504604"/>
    </source>
</evidence>
<dbReference type="Pfam" id="PF04535">
    <property type="entry name" value="CASP_dom"/>
    <property type="match status" value="1"/>
</dbReference>
<dbReference type="KEGG" id="sind:105171904"/>
<evidence type="ECO:0000256" key="2">
    <source>
        <dbReference type="ARBA" id="ARBA00007651"/>
    </source>
</evidence>
<dbReference type="AlphaFoldDB" id="A0A6I9U425"/>
<keyword evidence="7 8" id="KW-0472">Membrane</keyword>
<dbReference type="GO" id="GO:0005886">
    <property type="term" value="C:plasma membrane"/>
    <property type="evidence" value="ECO:0007669"/>
    <property type="project" value="UniProtKB-SubCell"/>
</dbReference>
<keyword evidence="10" id="KW-1185">Reference proteome</keyword>
<accession>A0A6I9U425</accession>
<reference evidence="11" key="1">
    <citation type="submission" date="2025-08" db="UniProtKB">
        <authorList>
            <consortium name="RefSeq"/>
        </authorList>
    </citation>
    <scope>IDENTIFICATION</scope>
</reference>
<feature type="transmembrane region" description="Helical" evidence="8">
    <location>
        <begin position="12"/>
        <end position="37"/>
    </location>
</feature>
<dbReference type="InParanoid" id="A0A6I9U425"/>
<dbReference type="Gramene" id="SIN_1019037.t">
    <property type="protein sequence ID" value="SIN_1019037.t"/>
    <property type="gene ID" value="SIN_1019037"/>
</dbReference>
<comment type="subcellular location">
    <subcellularLocation>
        <location evidence="1 8">Cell membrane</location>
        <topology evidence="1 8">Multi-pass membrane protein</topology>
    </subcellularLocation>
</comment>
<comment type="subunit">
    <text evidence="3 8">Homodimer and heterodimers.</text>
</comment>
<comment type="similarity">
    <text evidence="2 8">Belongs to the Casparian strip membrane proteins (CASP) family.</text>
</comment>
<keyword evidence="6 8" id="KW-1133">Transmembrane helix</keyword>
<name>A0A6I9U425_SESIN</name>
<evidence type="ECO:0000256" key="4">
    <source>
        <dbReference type="ARBA" id="ARBA00022475"/>
    </source>
</evidence>
<evidence type="ECO:0000256" key="8">
    <source>
        <dbReference type="RuleBase" id="RU361233"/>
    </source>
</evidence>